<sequence>MISSTSNSQMKNLTLLQKKPRAREEQGIFVIEGTKMFEEARNAKLLQKAYVSETYYRNQIAEDPNYFDNLDYEIITDSVLKEVSDTKTPQGIMGTVKMAEYSLENLLQAEDACLLVLEDIRDPGNLGTMIRTAEGAGITGVIFNESTVDIYNPKVIRATMGSIYRVPFYRTNQLIDTLMLIKNYGITIFAAHLLGAAYDTEGCFLKKCAFLIGNEANGLSEETSAMADSLIRIPMAGKVESLNAAVAAAILMYEAARQRNKQRDSETNIKR</sequence>
<name>A0A839JWJ6_9FIRM</name>
<dbReference type="PANTHER" id="PTHR43191:SF2">
    <property type="entry name" value="RRNA METHYLTRANSFERASE 3, MITOCHONDRIAL"/>
    <property type="match status" value="1"/>
</dbReference>
<protein>
    <submittedName>
        <fullName evidence="5">RNA methyltransferase</fullName>
    </submittedName>
</protein>
<dbReference type="GO" id="GO:0006396">
    <property type="term" value="P:RNA processing"/>
    <property type="evidence" value="ECO:0007669"/>
    <property type="project" value="InterPro"/>
</dbReference>
<dbReference type="SUPFAM" id="SSF75217">
    <property type="entry name" value="alpha/beta knot"/>
    <property type="match status" value="1"/>
</dbReference>
<dbReference type="EMBL" id="JACEGA010000001">
    <property type="protein sequence ID" value="MBB2181624.1"/>
    <property type="molecule type" value="Genomic_DNA"/>
</dbReference>
<dbReference type="GO" id="GO:0003723">
    <property type="term" value="F:RNA binding"/>
    <property type="evidence" value="ECO:0007669"/>
    <property type="project" value="InterPro"/>
</dbReference>
<dbReference type="CDD" id="cd18095">
    <property type="entry name" value="SpoU-like_rRNA-MTase"/>
    <property type="match status" value="1"/>
</dbReference>
<dbReference type="InterPro" id="IPR051259">
    <property type="entry name" value="rRNA_Methyltransferase"/>
</dbReference>
<evidence type="ECO:0000256" key="2">
    <source>
        <dbReference type="ARBA" id="ARBA00022603"/>
    </source>
</evidence>
<dbReference type="Gene3D" id="3.40.1280.10">
    <property type="match status" value="1"/>
</dbReference>
<dbReference type="InterPro" id="IPR029028">
    <property type="entry name" value="Alpha/beta_knot_MTases"/>
</dbReference>
<proteinExistence type="inferred from homology"/>
<organism evidence="5 6">
    <name type="scientific">Variimorphobacter saccharofermentans</name>
    <dbReference type="NCBI Taxonomy" id="2755051"/>
    <lineage>
        <taxon>Bacteria</taxon>
        <taxon>Bacillati</taxon>
        <taxon>Bacillota</taxon>
        <taxon>Clostridia</taxon>
        <taxon>Lachnospirales</taxon>
        <taxon>Lachnospiraceae</taxon>
        <taxon>Variimorphobacter</taxon>
    </lineage>
</organism>
<dbReference type="InterPro" id="IPR029064">
    <property type="entry name" value="Ribosomal_eL30-like_sf"/>
</dbReference>
<dbReference type="InterPro" id="IPR053888">
    <property type="entry name" value="MRM3-like_sub_bind"/>
</dbReference>
<gene>
    <name evidence="5" type="ORF">H0486_01875</name>
</gene>
<dbReference type="PANTHER" id="PTHR43191">
    <property type="entry name" value="RRNA METHYLTRANSFERASE 3"/>
    <property type="match status" value="1"/>
</dbReference>
<comment type="caution">
    <text evidence="5">The sequence shown here is derived from an EMBL/GenBank/DDBJ whole genome shotgun (WGS) entry which is preliminary data.</text>
</comment>
<dbReference type="Pfam" id="PF00588">
    <property type="entry name" value="SpoU_methylase"/>
    <property type="match status" value="1"/>
</dbReference>
<dbReference type="GO" id="GO:0005737">
    <property type="term" value="C:cytoplasm"/>
    <property type="evidence" value="ECO:0007669"/>
    <property type="project" value="UniProtKB-ARBA"/>
</dbReference>
<reference evidence="5 6" key="1">
    <citation type="submission" date="2020-07" db="EMBL/GenBank/DDBJ databases">
        <title>Characterization and genome sequencing of isolate MD1, a novel member within the family Lachnospiraceae.</title>
        <authorList>
            <person name="Rettenmaier R."/>
            <person name="Di Bello L."/>
            <person name="Zinser C."/>
            <person name="Scheitz K."/>
            <person name="Liebl W."/>
            <person name="Zverlov V."/>
        </authorList>
    </citation>
    <scope>NUCLEOTIDE SEQUENCE [LARGE SCALE GENOMIC DNA]</scope>
    <source>
        <strain evidence="5 6">MD1</strain>
    </source>
</reference>
<comment type="similarity">
    <text evidence="1">Belongs to the class IV-like SAM-binding methyltransferase superfamily. RNA methyltransferase TrmH family.</text>
</comment>
<evidence type="ECO:0000256" key="1">
    <source>
        <dbReference type="ARBA" id="ARBA00007228"/>
    </source>
</evidence>
<dbReference type="InterPro" id="IPR001537">
    <property type="entry name" value="SpoU_MeTrfase"/>
</dbReference>
<dbReference type="InterPro" id="IPR013123">
    <property type="entry name" value="SpoU_subst-bd"/>
</dbReference>
<dbReference type="GO" id="GO:0032259">
    <property type="term" value="P:methylation"/>
    <property type="evidence" value="ECO:0007669"/>
    <property type="project" value="UniProtKB-KW"/>
</dbReference>
<dbReference type="RefSeq" id="WP_228354337.1">
    <property type="nucleotide sequence ID" value="NZ_JACEGA010000001.1"/>
</dbReference>
<dbReference type="Pfam" id="PF22435">
    <property type="entry name" value="MRM3-like_sub_bind"/>
    <property type="match status" value="1"/>
</dbReference>
<keyword evidence="6" id="KW-1185">Reference proteome</keyword>
<dbReference type="Proteomes" id="UP000574276">
    <property type="component" value="Unassembled WGS sequence"/>
</dbReference>
<evidence type="ECO:0000313" key="5">
    <source>
        <dbReference type="EMBL" id="MBB2181624.1"/>
    </source>
</evidence>
<dbReference type="SMART" id="SM00967">
    <property type="entry name" value="SpoU_sub_bind"/>
    <property type="match status" value="1"/>
</dbReference>
<evidence type="ECO:0000256" key="3">
    <source>
        <dbReference type="ARBA" id="ARBA00022679"/>
    </source>
</evidence>
<keyword evidence="3 5" id="KW-0808">Transferase</keyword>
<evidence type="ECO:0000313" key="6">
    <source>
        <dbReference type="Proteomes" id="UP000574276"/>
    </source>
</evidence>
<evidence type="ECO:0000259" key="4">
    <source>
        <dbReference type="SMART" id="SM00967"/>
    </source>
</evidence>
<feature type="domain" description="RNA 2-O ribose methyltransferase substrate binding" evidence="4">
    <location>
        <begin position="30"/>
        <end position="102"/>
    </location>
</feature>
<dbReference type="SUPFAM" id="SSF55315">
    <property type="entry name" value="L30e-like"/>
    <property type="match status" value="1"/>
</dbReference>
<dbReference type="GO" id="GO:0008173">
    <property type="term" value="F:RNA methyltransferase activity"/>
    <property type="evidence" value="ECO:0007669"/>
    <property type="project" value="InterPro"/>
</dbReference>
<keyword evidence="2 5" id="KW-0489">Methyltransferase</keyword>
<accession>A0A839JWJ6</accession>
<dbReference type="InterPro" id="IPR029026">
    <property type="entry name" value="tRNA_m1G_MTases_N"/>
</dbReference>
<dbReference type="Gene3D" id="3.30.1330.30">
    <property type="match status" value="1"/>
</dbReference>
<dbReference type="AlphaFoldDB" id="A0A839JWJ6"/>